<feature type="compositionally biased region" description="Basic and acidic residues" evidence="1">
    <location>
        <begin position="307"/>
        <end position="316"/>
    </location>
</feature>
<gene>
    <name evidence="3" type="primary">orf368</name>
</gene>
<proteinExistence type="predicted"/>
<keyword evidence="2" id="KW-0812">Transmembrane</keyword>
<feature type="transmembrane region" description="Helical" evidence="2">
    <location>
        <begin position="92"/>
        <end position="111"/>
    </location>
</feature>
<dbReference type="GeneID" id="41799573"/>
<organism evidence="3">
    <name type="scientific">Inonotus obliquus</name>
    <dbReference type="NCBI Taxonomy" id="167356"/>
    <lineage>
        <taxon>Eukaryota</taxon>
        <taxon>Fungi</taxon>
        <taxon>Dikarya</taxon>
        <taxon>Basidiomycota</taxon>
        <taxon>Agaricomycotina</taxon>
        <taxon>Agaricomycetes</taxon>
        <taxon>Hymenochaetales</taxon>
        <taxon>Hymenochaetaceae</taxon>
        <taxon>Inonotus</taxon>
    </lineage>
</organism>
<geneLocation type="mitochondrion" evidence="3"/>
<feature type="compositionally biased region" description="Polar residues" evidence="1">
    <location>
        <begin position="322"/>
        <end position="340"/>
    </location>
</feature>
<feature type="region of interest" description="Disordered" evidence="1">
    <location>
        <begin position="307"/>
        <end position="368"/>
    </location>
</feature>
<evidence type="ECO:0000313" key="3">
    <source>
        <dbReference type="EMBL" id="BBN21277.1"/>
    </source>
</evidence>
<evidence type="ECO:0000256" key="1">
    <source>
        <dbReference type="SAM" id="MobiDB-lite"/>
    </source>
</evidence>
<dbReference type="RefSeq" id="YP_009693751.1">
    <property type="nucleotide sequence ID" value="NC_044740.1"/>
</dbReference>
<dbReference type="EMBL" id="LC497415">
    <property type="protein sequence ID" value="BBN21277.1"/>
    <property type="molecule type" value="Genomic_DNA"/>
</dbReference>
<keyword evidence="3" id="KW-0496">Mitochondrion</keyword>
<keyword evidence="2" id="KW-1133">Transmembrane helix</keyword>
<reference evidence="3" key="1">
    <citation type="submission" date="2019-08" db="EMBL/GenBank/DDBJ databases">
        <title>The complete mitochondrial genome sequence of the medicinal mushroom, Inonotus obliquus.</title>
        <authorList>
            <person name="Agnestisia R."/>
            <person name="Ono A."/>
            <person name="Nakamura L."/>
            <person name="Chino R."/>
            <person name="Aiso H."/>
            <person name="Nezu I."/>
            <person name="Ishiguri H."/>
            <person name="Yokota S."/>
            <person name="Suzuki T."/>
        </authorList>
    </citation>
    <scope>NUCLEOTIDE SEQUENCE</scope>
    <source>
        <strain evidence="3">NBRC113408</strain>
    </source>
</reference>
<evidence type="ECO:0000256" key="2">
    <source>
        <dbReference type="SAM" id="Phobius"/>
    </source>
</evidence>
<name>A0A5A4U8F1_9AGAM</name>
<accession>A0A5A4U8F1</accession>
<feature type="transmembrane region" description="Helical" evidence="2">
    <location>
        <begin position="68"/>
        <end position="86"/>
    </location>
</feature>
<sequence>MKIKIKNKQKMKEMIKNIINKYRENDSEIRKLTYRLFRLTSEIILINQLGKFKLLAPIVYLLRIVTKWSIYTTILTIIGNLILGLLSFQLTIPYLVTLISGSISALYMLLVEIDFEMLYNIGYSLSNEYNKLLSKIIVKLDKLPNKTEEIINKIKRLKSLFIKIPINKINHEVLSEIPQQIKDQVKADISKQQNFTIDYYYIELEKMMDPEYRRNKFRKYLQEEISKKYSNLINNDSSIFPEKSFYIKYFTIDNLINVLGLSLIGLGLCFFPEEIKLVKDKINETLKISNIFKNTYAKIKGLFVKTNDKPSDKPDNPDTSETSENPETSDKSVSSNTLTSPKRILLDSSSQTKDGLVTSSERTLKENN</sequence>
<feature type="compositionally biased region" description="Polar residues" evidence="1">
    <location>
        <begin position="347"/>
        <end position="361"/>
    </location>
</feature>
<keyword evidence="2" id="KW-0472">Membrane</keyword>
<protein>
    <submittedName>
        <fullName evidence="3">Uncharacterized protein</fullName>
    </submittedName>
</protein>
<dbReference type="AlphaFoldDB" id="A0A5A4U8F1"/>